<feature type="compositionally biased region" description="Basic and acidic residues" evidence="1">
    <location>
        <begin position="21"/>
        <end position="41"/>
    </location>
</feature>
<evidence type="ECO:0000313" key="3">
    <source>
        <dbReference type="Proteomes" id="UP000004416"/>
    </source>
</evidence>
<accession>G9XN11</accession>
<evidence type="ECO:0000313" key="2">
    <source>
        <dbReference type="EMBL" id="EHL06939.1"/>
    </source>
</evidence>
<dbReference type="HOGENOM" id="CLU_212587_0_0_9"/>
<sequence>MGNLLILYLKEGFSMALFGTKGRDPKKKPEPAPKQHHRGDAIREDMEGFKDLYWP</sequence>
<evidence type="ECO:0000256" key="1">
    <source>
        <dbReference type="SAM" id="MobiDB-lite"/>
    </source>
</evidence>
<dbReference type="PATRIC" id="fig|537010.4.peg.2206"/>
<reference evidence="2 3" key="1">
    <citation type="submission" date="2011-08" db="EMBL/GenBank/DDBJ databases">
        <authorList>
            <person name="Weinstock G."/>
            <person name="Sodergren E."/>
            <person name="Clifton S."/>
            <person name="Fulton L."/>
            <person name="Fulton B."/>
            <person name="Courtney L."/>
            <person name="Fronick C."/>
            <person name="Harrison M."/>
            <person name="Strong C."/>
            <person name="Farmer C."/>
            <person name="Delahaunty K."/>
            <person name="Markovic C."/>
            <person name="Hall O."/>
            <person name="Minx P."/>
            <person name="Tomlinson C."/>
            <person name="Mitreva M."/>
            <person name="Hou S."/>
            <person name="Chen J."/>
            <person name="Wollam A."/>
            <person name="Pepin K.H."/>
            <person name="Johnson M."/>
            <person name="Bhonagiri V."/>
            <person name="Zhang X."/>
            <person name="Suruliraj S."/>
            <person name="Warren W."/>
            <person name="Chinwalla A."/>
            <person name="Mardis E.R."/>
            <person name="Wilson R.K."/>
        </authorList>
    </citation>
    <scope>NUCLEOTIDE SEQUENCE [LARGE SCALE GENOMIC DNA]</scope>
    <source>
        <strain evidence="2 3">DP7</strain>
    </source>
</reference>
<feature type="region of interest" description="Disordered" evidence="1">
    <location>
        <begin position="19"/>
        <end position="41"/>
    </location>
</feature>
<comment type="caution">
    <text evidence="2">The sequence shown here is derived from an EMBL/GenBank/DDBJ whole genome shotgun (WGS) entry which is preliminary data.</text>
</comment>
<dbReference type="AlphaFoldDB" id="G9XN11"/>
<dbReference type="Proteomes" id="UP000004416">
    <property type="component" value="Unassembled WGS sequence"/>
</dbReference>
<proteinExistence type="predicted"/>
<organism evidence="2 3">
    <name type="scientific">Desulfitobacterium hafniense DP7</name>
    <dbReference type="NCBI Taxonomy" id="537010"/>
    <lineage>
        <taxon>Bacteria</taxon>
        <taxon>Bacillati</taxon>
        <taxon>Bacillota</taxon>
        <taxon>Clostridia</taxon>
        <taxon>Eubacteriales</taxon>
        <taxon>Desulfitobacteriaceae</taxon>
        <taxon>Desulfitobacterium</taxon>
    </lineage>
</organism>
<name>G9XN11_DESHA</name>
<dbReference type="EMBL" id="AFZX01000058">
    <property type="protein sequence ID" value="EHL06939.1"/>
    <property type="molecule type" value="Genomic_DNA"/>
</dbReference>
<gene>
    <name evidence="2" type="ORF">HMPREF0322_02351</name>
</gene>
<protein>
    <submittedName>
        <fullName evidence="2">Uncharacterized protein</fullName>
    </submittedName>
</protein>